<feature type="transmembrane region" description="Helical" evidence="2">
    <location>
        <begin position="6"/>
        <end position="22"/>
    </location>
</feature>
<evidence type="ECO:0000256" key="1">
    <source>
        <dbReference type="SAM" id="MobiDB-lite"/>
    </source>
</evidence>
<evidence type="ECO:0000256" key="2">
    <source>
        <dbReference type="SAM" id="Phobius"/>
    </source>
</evidence>
<dbReference type="CDD" id="cd07341">
    <property type="entry name" value="M56_BlaR1_MecR1_like"/>
    <property type="match status" value="1"/>
</dbReference>
<dbReference type="RefSeq" id="WP_185270496.1">
    <property type="nucleotide sequence ID" value="NZ_CP055156.1"/>
</dbReference>
<dbReference type="AlphaFoldDB" id="A0A7G7GA29"/>
<protein>
    <submittedName>
        <fullName evidence="4">M56 family metallopeptidase</fullName>
    </submittedName>
</protein>
<keyword evidence="2" id="KW-0472">Membrane</keyword>
<organism evidence="4 5">
    <name type="scientific">Adhaeribacter swui</name>
    <dbReference type="NCBI Taxonomy" id="2086471"/>
    <lineage>
        <taxon>Bacteria</taxon>
        <taxon>Pseudomonadati</taxon>
        <taxon>Bacteroidota</taxon>
        <taxon>Cytophagia</taxon>
        <taxon>Cytophagales</taxon>
        <taxon>Hymenobacteraceae</taxon>
        <taxon>Adhaeribacter</taxon>
    </lineage>
</organism>
<evidence type="ECO:0000259" key="3">
    <source>
        <dbReference type="Pfam" id="PF05569"/>
    </source>
</evidence>
<keyword evidence="5" id="KW-1185">Reference proteome</keyword>
<dbReference type="InterPro" id="IPR008756">
    <property type="entry name" value="Peptidase_M56"/>
</dbReference>
<feature type="transmembrane region" description="Helical" evidence="2">
    <location>
        <begin position="123"/>
        <end position="143"/>
    </location>
</feature>
<gene>
    <name evidence="4" type="ORF">HUW51_15265</name>
</gene>
<name>A0A7G7GA29_9BACT</name>
<dbReference type="PANTHER" id="PTHR34978:SF3">
    <property type="entry name" value="SLR0241 PROTEIN"/>
    <property type="match status" value="1"/>
</dbReference>
<sequence>MIEFLLKASFALTVVFLFYKLILQQESFFALNRFYLLAGLGLAFVLPFVALPALINHQGYLTTAFQSPGQSAPPTWQVTEVPEKTAVSPEVSTSVTIKTSVGPEAKSSANATSNDSKNNFSGWFWLGLLYLFGVGIFALNLVFQVGSLFYQALKSEDKVNDGEAVIVNTSRPQAPCSFFKFIFIYPNNYDFATYEQILAHEKIHVRLKHSLDLLLAEVAVIVLWFNPVAWWFKREIEKNNEYQTDAALLQTEPINPQEYQFNLLQIAVPNKPLSITTNYNQSLLKQRIKMMNAKKSTASAYWKYSFLVPLFFGTVLIMNEPATSQELPFNDILLAARTVNPDDADLGNKAKPTRDKEPASEPDQPKNKQNSSIRYQQGDVDMAKGYWYSHQDGTDYCLELKGGQRASSWNMSECFSKKLFQKTGNAVYSMTNEVGTLQLNGNLEAEVSQGKYTFTENSNFKKYLAANNLVADDRNLLFHLFFANVNRAYVDFLKNNYAEVTGERLLESAIHNISMSDHQSYLGMFQQHSHKKPTLGEVIEAKIHGIDQKYVQEIEKMGFKDLSMKKMMEAKIHGVNAAYVADLKKTGITNLPMNKVIEAKIHNINPESVKALRALGFGELSLDNMMQLNIHGVDADYIKELQAAGLKNLTLDQTLQARIHNLGASTVKAIRDLGSKDLDFEQMVNAQIHGVNAAYIADLKKAGFQNVDLDKMVEAKIHDIDGNFIAQARKKGYNFNSLDKYITLKIHDGAIKALKD</sequence>
<feature type="region of interest" description="Disordered" evidence="1">
    <location>
        <begin position="343"/>
        <end position="375"/>
    </location>
</feature>
<evidence type="ECO:0000313" key="4">
    <source>
        <dbReference type="EMBL" id="QNF34013.1"/>
    </source>
</evidence>
<dbReference type="KEGG" id="aswu:HUW51_15265"/>
<feature type="compositionally biased region" description="Basic and acidic residues" evidence="1">
    <location>
        <begin position="346"/>
        <end position="366"/>
    </location>
</feature>
<dbReference type="Proteomes" id="UP000515237">
    <property type="component" value="Chromosome"/>
</dbReference>
<feature type="domain" description="Peptidase M56" evidence="3">
    <location>
        <begin position="188"/>
        <end position="291"/>
    </location>
</feature>
<dbReference type="EMBL" id="CP055156">
    <property type="protein sequence ID" value="QNF34013.1"/>
    <property type="molecule type" value="Genomic_DNA"/>
</dbReference>
<accession>A0A7G7GA29</accession>
<feature type="transmembrane region" description="Helical" evidence="2">
    <location>
        <begin position="211"/>
        <end position="232"/>
    </location>
</feature>
<feature type="transmembrane region" description="Helical" evidence="2">
    <location>
        <begin position="34"/>
        <end position="55"/>
    </location>
</feature>
<keyword evidence="2" id="KW-1133">Transmembrane helix</keyword>
<keyword evidence="2" id="KW-0812">Transmembrane</keyword>
<dbReference type="InterPro" id="IPR052173">
    <property type="entry name" value="Beta-lactam_resp_regulator"/>
</dbReference>
<reference evidence="4 5" key="1">
    <citation type="journal article" date="2018" name="Int. J. Syst. Evol. Microbiol.">
        <title>Adhaeribacter swui sp. nov., isolated from wet mud.</title>
        <authorList>
            <person name="Kim D.U."/>
            <person name="Kim K.W."/>
            <person name="Kang M.S."/>
            <person name="Kim J.Y."/>
            <person name="Jang J.H."/>
            <person name="Kim M.K."/>
        </authorList>
    </citation>
    <scope>NUCLEOTIDE SEQUENCE [LARGE SCALE GENOMIC DNA]</scope>
    <source>
        <strain evidence="4 5">KCTC 52873</strain>
    </source>
</reference>
<dbReference type="PANTHER" id="PTHR34978">
    <property type="entry name" value="POSSIBLE SENSOR-TRANSDUCER PROTEIN BLAR"/>
    <property type="match status" value="1"/>
</dbReference>
<dbReference type="Pfam" id="PF05569">
    <property type="entry name" value="Peptidase_M56"/>
    <property type="match status" value="1"/>
</dbReference>
<proteinExistence type="predicted"/>
<evidence type="ECO:0000313" key="5">
    <source>
        <dbReference type="Proteomes" id="UP000515237"/>
    </source>
</evidence>